<reference evidence="2 3" key="1">
    <citation type="submission" date="2021-01" db="EMBL/GenBank/DDBJ databases">
        <title>Whole genome shotgun sequence of Actinoplanes couchii NBRC 106145.</title>
        <authorList>
            <person name="Komaki H."/>
            <person name="Tamura T."/>
        </authorList>
    </citation>
    <scope>NUCLEOTIDE SEQUENCE [LARGE SCALE GENOMIC DNA]</scope>
    <source>
        <strain evidence="2 3">NBRC 106145</strain>
    </source>
</reference>
<gene>
    <name evidence="2" type="ORF">Aco03nite_009320</name>
</gene>
<keyword evidence="1" id="KW-1133">Transmembrane helix</keyword>
<evidence type="ECO:0000313" key="3">
    <source>
        <dbReference type="Proteomes" id="UP000612282"/>
    </source>
</evidence>
<dbReference type="Proteomes" id="UP000612282">
    <property type="component" value="Unassembled WGS sequence"/>
</dbReference>
<proteinExistence type="predicted"/>
<protein>
    <submittedName>
        <fullName evidence="2">Uncharacterized protein</fullName>
    </submittedName>
</protein>
<name>A0ABQ3X1X7_9ACTN</name>
<comment type="caution">
    <text evidence="2">The sequence shown here is derived from an EMBL/GenBank/DDBJ whole genome shotgun (WGS) entry which is preliminary data.</text>
</comment>
<accession>A0ABQ3X1X7</accession>
<sequence length="389" mass="39257">MRTESDLIHLLSDEPPTPSAVDVRRAIAAGRRRKTTRRVYTVTGAVVAVAAVVAGGALFTPKPGPDEVAVASAACTVRMLAMPDGVRSAVVLGSDRTGRFLAGRTDPAGDDPVLWQDGIPRLLDFPGTGSSSLTGVNSSGTAVGKGVVDGRSRPYVYRQGVFTALPGASTGSALPGASTGSALPGASTGSATAINDAGVIAGSSGDAAVRWPSASEEPVHLPVPDGTGSSIATGVGADGTVIGSADRRAFAWRPDGTRLELPPVTIDGVAATTAMPVRISGDRVFGTVATGTPSNVAATASFRWNLSTGTVEVGDETLAGGISWVRDDTTAGNDPPVLVSGTGTRSLPLPDGTMKYAAELYTVSDDARTVSGHVVDPAGAVRPVVWTCD</sequence>
<feature type="transmembrane region" description="Helical" evidence="1">
    <location>
        <begin position="39"/>
        <end position="59"/>
    </location>
</feature>
<dbReference type="RefSeq" id="WP_203793334.1">
    <property type="nucleotide sequence ID" value="NZ_BAAAQE010000097.1"/>
</dbReference>
<evidence type="ECO:0000256" key="1">
    <source>
        <dbReference type="SAM" id="Phobius"/>
    </source>
</evidence>
<dbReference type="EMBL" id="BOMG01000021">
    <property type="protein sequence ID" value="GID52528.1"/>
    <property type="molecule type" value="Genomic_DNA"/>
</dbReference>
<keyword evidence="1" id="KW-0472">Membrane</keyword>
<evidence type="ECO:0000313" key="2">
    <source>
        <dbReference type="EMBL" id="GID52528.1"/>
    </source>
</evidence>
<keyword evidence="1" id="KW-0812">Transmembrane</keyword>
<organism evidence="2 3">
    <name type="scientific">Actinoplanes couchii</name>
    <dbReference type="NCBI Taxonomy" id="403638"/>
    <lineage>
        <taxon>Bacteria</taxon>
        <taxon>Bacillati</taxon>
        <taxon>Actinomycetota</taxon>
        <taxon>Actinomycetes</taxon>
        <taxon>Micromonosporales</taxon>
        <taxon>Micromonosporaceae</taxon>
        <taxon>Actinoplanes</taxon>
    </lineage>
</organism>
<keyword evidence="3" id="KW-1185">Reference proteome</keyword>